<feature type="region of interest" description="Disordered" evidence="1">
    <location>
        <begin position="205"/>
        <end position="234"/>
    </location>
</feature>
<dbReference type="PANTHER" id="PTHR46890:SF50">
    <property type="entry name" value="RNA-DIRECTED DNA POLYMERASE, EUKARYOTA, REVERSE TRANSCRIPTASE ZINC-BINDING DOMAIN PROTEIN-RELATED"/>
    <property type="match status" value="1"/>
</dbReference>
<evidence type="ECO:0000259" key="2">
    <source>
        <dbReference type="PROSITE" id="PS50878"/>
    </source>
</evidence>
<reference evidence="3" key="1">
    <citation type="submission" date="2023-03" db="EMBL/GenBank/DDBJ databases">
        <title>Chromosome-scale reference genome and RAD-based genetic map of yellow starthistle (Centaurea solstitialis) reveal putative structural variation and QTLs associated with invader traits.</title>
        <authorList>
            <person name="Reatini B."/>
            <person name="Cang F.A."/>
            <person name="Jiang Q."/>
            <person name="Mckibben M.T.W."/>
            <person name="Barker M.S."/>
            <person name="Rieseberg L.H."/>
            <person name="Dlugosch K.M."/>
        </authorList>
    </citation>
    <scope>NUCLEOTIDE SEQUENCE</scope>
    <source>
        <strain evidence="3">CAN-66</strain>
        <tissue evidence="3">Leaf</tissue>
    </source>
</reference>
<dbReference type="Pfam" id="PF13966">
    <property type="entry name" value="zf-RVT"/>
    <property type="match status" value="1"/>
</dbReference>
<dbReference type="CDD" id="cd01650">
    <property type="entry name" value="RT_nLTR_like"/>
    <property type="match status" value="1"/>
</dbReference>
<dbReference type="InterPro" id="IPR000477">
    <property type="entry name" value="RT_dom"/>
</dbReference>
<dbReference type="PROSITE" id="PS50878">
    <property type="entry name" value="RT_POL"/>
    <property type="match status" value="1"/>
</dbReference>
<dbReference type="SUPFAM" id="SSF56219">
    <property type="entry name" value="DNase I-like"/>
    <property type="match status" value="1"/>
</dbReference>
<gene>
    <name evidence="3" type="ORF">OSB04_006020</name>
</gene>
<protein>
    <recommendedName>
        <fullName evidence="2">Reverse transcriptase domain-containing protein</fullName>
    </recommendedName>
</protein>
<comment type="caution">
    <text evidence="3">The sequence shown here is derived from an EMBL/GenBank/DDBJ whole genome shotgun (WGS) entry which is preliminary data.</text>
</comment>
<keyword evidence="4" id="KW-1185">Reference proteome</keyword>
<accession>A0AA38TTU1</accession>
<dbReference type="InterPro" id="IPR036691">
    <property type="entry name" value="Endo/exonu/phosph_ase_sf"/>
</dbReference>
<dbReference type="InterPro" id="IPR052343">
    <property type="entry name" value="Retrotransposon-Effector_Assoc"/>
</dbReference>
<feature type="compositionally biased region" description="Polar residues" evidence="1">
    <location>
        <begin position="223"/>
        <end position="233"/>
    </location>
</feature>
<dbReference type="SUPFAM" id="SSF56672">
    <property type="entry name" value="DNA/RNA polymerases"/>
    <property type="match status" value="1"/>
</dbReference>
<dbReference type="Pfam" id="PF00078">
    <property type="entry name" value="RVT_1"/>
    <property type="match status" value="1"/>
</dbReference>
<feature type="domain" description="Reverse transcriptase" evidence="2">
    <location>
        <begin position="676"/>
        <end position="961"/>
    </location>
</feature>
<evidence type="ECO:0000313" key="4">
    <source>
        <dbReference type="Proteomes" id="UP001172457"/>
    </source>
</evidence>
<dbReference type="Gene3D" id="3.60.10.10">
    <property type="entry name" value="Endonuclease/exonuclease/phosphatase"/>
    <property type="match status" value="1"/>
</dbReference>
<dbReference type="InterPro" id="IPR043502">
    <property type="entry name" value="DNA/RNA_pol_sf"/>
</dbReference>
<dbReference type="Proteomes" id="UP001172457">
    <property type="component" value="Chromosome 2"/>
</dbReference>
<dbReference type="GO" id="GO:0003824">
    <property type="term" value="F:catalytic activity"/>
    <property type="evidence" value="ECO:0007669"/>
    <property type="project" value="InterPro"/>
</dbReference>
<organism evidence="3 4">
    <name type="scientific">Centaurea solstitialis</name>
    <name type="common">yellow star-thistle</name>
    <dbReference type="NCBI Taxonomy" id="347529"/>
    <lineage>
        <taxon>Eukaryota</taxon>
        <taxon>Viridiplantae</taxon>
        <taxon>Streptophyta</taxon>
        <taxon>Embryophyta</taxon>
        <taxon>Tracheophyta</taxon>
        <taxon>Spermatophyta</taxon>
        <taxon>Magnoliopsida</taxon>
        <taxon>eudicotyledons</taxon>
        <taxon>Gunneridae</taxon>
        <taxon>Pentapetalae</taxon>
        <taxon>asterids</taxon>
        <taxon>campanulids</taxon>
        <taxon>Asterales</taxon>
        <taxon>Asteraceae</taxon>
        <taxon>Carduoideae</taxon>
        <taxon>Cardueae</taxon>
        <taxon>Centaureinae</taxon>
        <taxon>Centaurea</taxon>
    </lineage>
</organism>
<evidence type="ECO:0000256" key="1">
    <source>
        <dbReference type="SAM" id="MobiDB-lite"/>
    </source>
</evidence>
<name>A0AA38TTU1_9ASTR</name>
<proteinExistence type="predicted"/>
<dbReference type="InterPro" id="IPR026960">
    <property type="entry name" value="RVT-Znf"/>
</dbReference>
<evidence type="ECO:0000313" key="3">
    <source>
        <dbReference type="EMBL" id="KAJ9560860.1"/>
    </source>
</evidence>
<dbReference type="PANTHER" id="PTHR46890">
    <property type="entry name" value="NON-LTR RETROLELEMENT REVERSE TRANSCRIPTASE-LIKE PROTEIN-RELATED"/>
    <property type="match status" value="1"/>
</dbReference>
<sequence>MIREDGLGECKLQYAGGLSVVCEWPSRDAAAQNLNAQLETLKHWFSDLHLWEEGIIPQERLAWLEIDGLPIEAWNEHNFRNVASKFGRVLEVDDIAFDGSMTSTFGVLILTKQAEDVNSVVRIKVHNNLCKVKVIEDHNRSLELRSAPSFQSDYNSDGENLDQLIDDVSDTFSDDLVPESEMEDCRQVTNDFINNLWGDVQSDRVPMQPSRPTGRAHGEFPNPLSSALSSGKKMSNKSRKGVIFFGEGSPTSEVSRPEVAEEILDDHNKANFGEKIGITYENPEGDVARKGKWSGVDIKIGLLNIYGPHKKADKEILWRNLLNVISTQDCVWILLGDFNAVRRQEERSGTFFDSDEAACFNNFISCAGLHDIQFVGRRFTRFNKAGTKMSKLDRYLVSANFFNHWKDAMVYVLARSFSDHCPIMLKSGEVDYGPKPFKLFDHWLENEEFQNLVKVSWTSKEVAGTGDVVLKEKLKYLKHVIKSWTKEKLEARLKEKESILNALKGWDEKAEANLLTPGDVSKRENMLFELSQIEQKEASELKQKSRIRWAVEGDENSTFFHASVNHKWRSKQCKGLIHNGEWKEDPKEVMEVAKSHFAERFIEPSVMRPKFWSSNFKKLSSQDIHMIERPFSMEEIKEAVWDCDGSKAPGPDGFNFNFIKKFWEVIKKDIFAAVKNFERTKKLSRGCNASFLALVPKKDDPLLISEYRPISLLGCTYKVIAKLLAKRMAAVMDKLISSNQSAFLKNRQIVDSVLIANEIVHHAKKKGLKMLLFKVDFEKAFDSVNWDFLISIMKQMGFGHIWCDWIKGCLSSASVSVLVNGSPSSEFQMTRGLRQGDPLSPFLFLIIGEALQTMTKEACEKGLFKGIKLATNSENLSLIQYADDALFMGKWSTNSMRNLLNLLHCFNEVSGLKINISKSCLFGIGIRSEKVSEAARELKCQAGIIKQLEGIRRRFFWGITNNSKGICWVAWNKVMAEKEYGGLNIQSLKVKNLALLAKWLWRFLTTGDALWKSVIMELHGSLEKNPRPETDLSSPWKTIMKVNDEIENLGVELLSGFFRSTANGSPMTFWDLNWSASGPKLKEIFPRLYAKEVNKNIPFKDRWKCTSNKWHGSWEWRSSLRGRTLADLKNLEDLLNNMNFKTEGNDSWHWFLDPQGNFSVNKLSKLLQKQMRVTGSSNGGIKQWNPLVPIKINVFIWRMLHNALPSLINLQARGIQVESTNCVFCGLEREDLDHCLFRCCKVEVIWRKVWSWCKISAPRFDSVASFNNLLRFHGQDQVKTKIFHAISLVTLWAIWGWRNKVAHSDHDNIVKCLQEDIFPSVQRLAALWIVNRSPKAEICWRQWALSPSF</sequence>
<dbReference type="EMBL" id="JARYMX010000002">
    <property type="protein sequence ID" value="KAJ9560860.1"/>
    <property type="molecule type" value="Genomic_DNA"/>
</dbReference>